<evidence type="ECO:0000256" key="6">
    <source>
        <dbReference type="ARBA" id="ARBA00023004"/>
    </source>
</evidence>
<evidence type="ECO:0000256" key="2">
    <source>
        <dbReference type="ARBA" id="ARBA00010617"/>
    </source>
</evidence>
<accession>A0A4Z0ACV1</accession>
<keyword evidence="10" id="KW-1185">Reference proteome</keyword>
<gene>
    <name evidence="9" type="ORF">EWM64_g398</name>
</gene>
<dbReference type="STRING" id="135208.A0A4Z0ACV1"/>
<evidence type="ECO:0000256" key="1">
    <source>
        <dbReference type="ARBA" id="ARBA00001971"/>
    </source>
</evidence>
<protein>
    <recommendedName>
        <fullName evidence="11">Cytochrome P450</fullName>
    </recommendedName>
</protein>
<dbReference type="EMBL" id="SFCI01000019">
    <property type="protein sequence ID" value="TFY83608.1"/>
    <property type="molecule type" value="Genomic_DNA"/>
</dbReference>
<dbReference type="GO" id="GO:0004497">
    <property type="term" value="F:monooxygenase activity"/>
    <property type="evidence" value="ECO:0007669"/>
    <property type="project" value="UniProtKB-KW"/>
</dbReference>
<comment type="cofactor">
    <cofactor evidence="1">
        <name>heme</name>
        <dbReference type="ChEBI" id="CHEBI:30413"/>
    </cofactor>
</comment>
<organism evidence="9 10">
    <name type="scientific">Hericium alpestre</name>
    <dbReference type="NCBI Taxonomy" id="135208"/>
    <lineage>
        <taxon>Eukaryota</taxon>
        <taxon>Fungi</taxon>
        <taxon>Dikarya</taxon>
        <taxon>Basidiomycota</taxon>
        <taxon>Agaricomycotina</taxon>
        <taxon>Agaricomycetes</taxon>
        <taxon>Russulales</taxon>
        <taxon>Hericiaceae</taxon>
        <taxon>Hericium</taxon>
    </lineage>
</organism>
<feature type="signal peptide" evidence="8">
    <location>
        <begin position="1"/>
        <end position="17"/>
    </location>
</feature>
<evidence type="ECO:0000313" key="10">
    <source>
        <dbReference type="Proteomes" id="UP000298061"/>
    </source>
</evidence>
<keyword evidence="4" id="KW-0479">Metal-binding</keyword>
<proteinExistence type="inferred from homology"/>
<dbReference type="AlphaFoldDB" id="A0A4Z0ACV1"/>
<dbReference type="Pfam" id="PF00067">
    <property type="entry name" value="p450"/>
    <property type="match status" value="1"/>
</dbReference>
<dbReference type="GO" id="GO:0016705">
    <property type="term" value="F:oxidoreductase activity, acting on paired donors, with incorporation or reduction of molecular oxygen"/>
    <property type="evidence" value="ECO:0007669"/>
    <property type="project" value="InterPro"/>
</dbReference>
<keyword evidence="6" id="KW-0408">Iron</keyword>
<sequence length="382" mass="42629">MTTTTAIFSFLLIISLAALFKRRRPTTPFPPSLPRLPILGNFFQIPKQTTWEAYASWPRKFNSDLISVWVFGQHTIIINSKKAAQDLLEQRSAIYSDKLQTTMISLTGWDFSIVFLPYADKWRAYRRVFQRLFRESAISEYQPLQKTNVESLLRALYAQPNDVTETVRTNIAALTMNLVYGYDVVPGDPIVDCLDTASTMIVNALLPGAMIADALPALRYLPEWLPGMYFKRYARKCHNFVDQMIHAPMGFVRRKIADGTAKPSLISSMMGDNDANGEAFMGEIGAAIYTAMADTGNASRPGRHAAMSTLFISVAHLLAVFNTRPKKDEKGNNVPINVTYSGGASSRPSSFKCSFQLRDDKAKAMLEKIADNVPVSHNDSGF</sequence>
<dbReference type="GO" id="GO:0020037">
    <property type="term" value="F:heme binding"/>
    <property type="evidence" value="ECO:0007669"/>
    <property type="project" value="InterPro"/>
</dbReference>
<comment type="similarity">
    <text evidence="2">Belongs to the cytochrome P450 family.</text>
</comment>
<dbReference type="GO" id="GO:0016020">
    <property type="term" value="C:membrane"/>
    <property type="evidence" value="ECO:0007669"/>
    <property type="project" value="UniProtKB-SubCell"/>
</dbReference>
<reference evidence="9 10" key="1">
    <citation type="submission" date="2019-02" db="EMBL/GenBank/DDBJ databases">
        <title>Genome sequencing of the rare red list fungi Hericium alpestre (H. flagellum).</title>
        <authorList>
            <person name="Buettner E."/>
            <person name="Kellner H."/>
        </authorList>
    </citation>
    <scope>NUCLEOTIDE SEQUENCE [LARGE SCALE GENOMIC DNA]</scope>
    <source>
        <strain evidence="9 10">DSM 108284</strain>
    </source>
</reference>
<dbReference type="PANTHER" id="PTHR46300">
    <property type="entry name" value="P450, PUTATIVE (EUROFUNG)-RELATED-RELATED"/>
    <property type="match status" value="1"/>
</dbReference>
<evidence type="ECO:0000256" key="8">
    <source>
        <dbReference type="SAM" id="SignalP"/>
    </source>
</evidence>
<dbReference type="OrthoDB" id="1055148at2759"/>
<dbReference type="InterPro" id="IPR050364">
    <property type="entry name" value="Cytochrome_P450_fung"/>
</dbReference>
<dbReference type="Gene3D" id="1.10.630.10">
    <property type="entry name" value="Cytochrome P450"/>
    <property type="match status" value="2"/>
</dbReference>
<keyword evidence="3" id="KW-0349">Heme</keyword>
<keyword evidence="7" id="KW-0503">Monooxygenase</keyword>
<evidence type="ECO:0000256" key="5">
    <source>
        <dbReference type="ARBA" id="ARBA00023002"/>
    </source>
</evidence>
<evidence type="ECO:0000313" key="9">
    <source>
        <dbReference type="EMBL" id="TFY83608.1"/>
    </source>
</evidence>
<evidence type="ECO:0008006" key="11">
    <source>
        <dbReference type="Google" id="ProtNLM"/>
    </source>
</evidence>
<dbReference type="InterPro" id="IPR036396">
    <property type="entry name" value="Cyt_P450_sf"/>
</dbReference>
<evidence type="ECO:0000256" key="7">
    <source>
        <dbReference type="ARBA" id="ARBA00023033"/>
    </source>
</evidence>
<comment type="caution">
    <text evidence="9">The sequence shown here is derived from an EMBL/GenBank/DDBJ whole genome shotgun (WGS) entry which is preliminary data.</text>
</comment>
<dbReference type="PANTHER" id="PTHR46300:SF7">
    <property type="entry name" value="P450, PUTATIVE (EUROFUNG)-RELATED"/>
    <property type="match status" value="1"/>
</dbReference>
<evidence type="ECO:0000256" key="4">
    <source>
        <dbReference type="ARBA" id="ARBA00022723"/>
    </source>
</evidence>
<feature type="chain" id="PRO_5021430195" description="Cytochrome P450" evidence="8">
    <location>
        <begin position="18"/>
        <end position="382"/>
    </location>
</feature>
<dbReference type="InterPro" id="IPR001128">
    <property type="entry name" value="Cyt_P450"/>
</dbReference>
<name>A0A4Z0ACV1_9AGAM</name>
<dbReference type="Proteomes" id="UP000298061">
    <property type="component" value="Unassembled WGS sequence"/>
</dbReference>
<keyword evidence="5" id="KW-0560">Oxidoreductase</keyword>
<dbReference type="GO" id="GO:0005506">
    <property type="term" value="F:iron ion binding"/>
    <property type="evidence" value="ECO:0007669"/>
    <property type="project" value="InterPro"/>
</dbReference>
<dbReference type="SUPFAM" id="SSF48264">
    <property type="entry name" value="Cytochrome P450"/>
    <property type="match status" value="1"/>
</dbReference>
<keyword evidence="8" id="KW-0732">Signal</keyword>
<evidence type="ECO:0000256" key="3">
    <source>
        <dbReference type="ARBA" id="ARBA00022617"/>
    </source>
</evidence>